<sequence length="84" mass="8850">CWGFLIEGEVEVVLVIAGDGYRVKANLGSLAALMYTKSQESVESIEAGFDEGGGATGIDDGGCWLVFDVVILLVPVKKGRMEVA</sequence>
<dbReference type="Gramene" id="MELO3C030971.2.1">
    <property type="protein sequence ID" value="MELO3C030971.2.1"/>
    <property type="gene ID" value="MELO3C030971.2"/>
</dbReference>
<dbReference type="EnsemblPlants" id="MELO3C030971.2.1">
    <property type="protein sequence ID" value="MELO3C030971.2.1"/>
    <property type="gene ID" value="MELO3C030971.2"/>
</dbReference>
<protein>
    <submittedName>
        <fullName evidence="1">Uncharacterized protein</fullName>
    </submittedName>
</protein>
<proteinExistence type="predicted"/>
<name>A0A9I9EA81_CUCME</name>
<dbReference type="AlphaFoldDB" id="A0A9I9EA81"/>
<accession>A0A9I9EA81</accession>
<evidence type="ECO:0000313" key="1">
    <source>
        <dbReference type="EnsemblPlants" id="MELO3C030971.2.1"/>
    </source>
</evidence>
<reference evidence="1" key="1">
    <citation type="submission" date="2023-03" db="UniProtKB">
        <authorList>
            <consortium name="EnsemblPlants"/>
        </authorList>
    </citation>
    <scope>IDENTIFICATION</scope>
</reference>
<organism evidence="1">
    <name type="scientific">Cucumis melo</name>
    <name type="common">Muskmelon</name>
    <dbReference type="NCBI Taxonomy" id="3656"/>
    <lineage>
        <taxon>Eukaryota</taxon>
        <taxon>Viridiplantae</taxon>
        <taxon>Streptophyta</taxon>
        <taxon>Embryophyta</taxon>
        <taxon>Tracheophyta</taxon>
        <taxon>Spermatophyta</taxon>
        <taxon>Magnoliopsida</taxon>
        <taxon>eudicotyledons</taxon>
        <taxon>Gunneridae</taxon>
        <taxon>Pentapetalae</taxon>
        <taxon>rosids</taxon>
        <taxon>fabids</taxon>
        <taxon>Cucurbitales</taxon>
        <taxon>Cucurbitaceae</taxon>
        <taxon>Benincaseae</taxon>
        <taxon>Cucumis</taxon>
    </lineage>
</organism>